<protein>
    <submittedName>
        <fullName evidence="1">Uncharacterized protein</fullName>
    </submittedName>
</protein>
<dbReference type="Proteomes" id="UP001162480">
    <property type="component" value="Chromosome 17"/>
</dbReference>
<gene>
    <name evidence="1" type="ORF">OCTVUL_1B009342</name>
</gene>
<dbReference type="EMBL" id="OX597830">
    <property type="protein sequence ID" value="CAI9735638.1"/>
    <property type="molecule type" value="Genomic_DNA"/>
</dbReference>
<accession>A0AA36FIL5</accession>
<reference evidence="1" key="1">
    <citation type="submission" date="2023-08" db="EMBL/GenBank/DDBJ databases">
        <authorList>
            <person name="Alioto T."/>
            <person name="Alioto T."/>
            <person name="Gomez Garrido J."/>
        </authorList>
    </citation>
    <scope>NUCLEOTIDE SEQUENCE</scope>
</reference>
<keyword evidence="2" id="KW-1185">Reference proteome</keyword>
<dbReference type="AlphaFoldDB" id="A0AA36FIL5"/>
<organism evidence="1 2">
    <name type="scientific">Octopus vulgaris</name>
    <name type="common">Common octopus</name>
    <dbReference type="NCBI Taxonomy" id="6645"/>
    <lineage>
        <taxon>Eukaryota</taxon>
        <taxon>Metazoa</taxon>
        <taxon>Spiralia</taxon>
        <taxon>Lophotrochozoa</taxon>
        <taxon>Mollusca</taxon>
        <taxon>Cephalopoda</taxon>
        <taxon>Coleoidea</taxon>
        <taxon>Octopodiformes</taxon>
        <taxon>Octopoda</taxon>
        <taxon>Incirrata</taxon>
        <taxon>Octopodidae</taxon>
        <taxon>Octopus</taxon>
    </lineage>
</organism>
<evidence type="ECO:0000313" key="2">
    <source>
        <dbReference type="Proteomes" id="UP001162480"/>
    </source>
</evidence>
<sequence length="69" mass="7616">MLKSISALDLVDSSRFSMQGIRYSSVQLALTSRLFSEQESNTIMVDMKTIPTGDVVKSIAVAEDIKSKF</sequence>
<name>A0AA36FIL5_OCTVU</name>
<proteinExistence type="predicted"/>
<evidence type="ECO:0000313" key="1">
    <source>
        <dbReference type="EMBL" id="CAI9735638.1"/>
    </source>
</evidence>